<gene>
    <name evidence="1" type="ORF">MLD38_024155</name>
</gene>
<dbReference type="EMBL" id="CM042886">
    <property type="protein sequence ID" value="KAI4339191.1"/>
    <property type="molecule type" value="Genomic_DNA"/>
</dbReference>
<reference evidence="2" key="1">
    <citation type="journal article" date="2023" name="Front. Plant Sci.">
        <title>Chromosomal-level genome assembly of Melastoma candidum provides insights into trichome evolution.</title>
        <authorList>
            <person name="Zhong Y."/>
            <person name="Wu W."/>
            <person name="Sun C."/>
            <person name="Zou P."/>
            <person name="Liu Y."/>
            <person name="Dai S."/>
            <person name="Zhou R."/>
        </authorList>
    </citation>
    <scope>NUCLEOTIDE SEQUENCE [LARGE SCALE GENOMIC DNA]</scope>
</reference>
<name>A0ACB9NT42_9MYRT</name>
<dbReference type="Proteomes" id="UP001057402">
    <property type="component" value="Chromosome 7"/>
</dbReference>
<evidence type="ECO:0000313" key="1">
    <source>
        <dbReference type="EMBL" id="KAI4339191.1"/>
    </source>
</evidence>
<proteinExistence type="predicted"/>
<accession>A0ACB9NT42</accession>
<evidence type="ECO:0000313" key="2">
    <source>
        <dbReference type="Proteomes" id="UP001057402"/>
    </source>
</evidence>
<sequence length="503" mass="57561">MEPGEDKQRRLVLEEEVTHLQVELEGQQALNRVLQCALDGFSPSYSCLSSWVPPGVQVLLAELAMVEEEIVYLERKIEDMKLSLIREQKQTQEWQMLQPEWRMLLHERRRRQPNHSLDAINYRQDSKGEERSLKSQESPRKSKKVSRQRWNSPCPVSSGSLHFHFSEENRIEEPNELSEQLIKCLINIFLESNRAVEHEQEGSSFVSSLTLACVSSKSRSFSAKTSSSFKMTPKLDPFGVLDLDATLRDIGNYRKFIQITRDTLNMVRLEECSSNLGKLRVLMHKLCTVNLAYLTDKQKLAFWINIYNSCVMHAFLEHGLPSSQEKLLQLMNKAVLNVGGIVLNALAIELFILRHPGEEKIGSPMDEKEVLLRQAYGLGYPEPNVTFALCRGSWSSPALRVYTPGEVVNELERAKAEYLEASVGVTMTTNDPKIVIPKLLQWHMRDFADDVGSLVEWIYSQLPRSATLKRLMLEVEYSEGKSPASRAVEIQPYESEFRFLLAV</sequence>
<comment type="caution">
    <text evidence="1">The sequence shown here is derived from an EMBL/GenBank/DDBJ whole genome shotgun (WGS) entry which is preliminary data.</text>
</comment>
<keyword evidence="2" id="KW-1185">Reference proteome</keyword>
<organism evidence="1 2">
    <name type="scientific">Melastoma candidum</name>
    <dbReference type="NCBI Taxonomy" id="119954"/>
    <lineage>
        <taxon>Eukaryota</taxon>
        <taxon>Viridiplantae</taxon>
        <taxon>Streptophyta</taxon>
        <taxon>Embryophyta</taxon>
        <taxon>Tracheophyta</taxon>
        <taxon>Spermatophyta</taxon>
        <taxon>Magnoliopsida</taxon>
        <taxon>eudicotyledons</taxon>
        <taxon>Gunneridae</taxon>
        <taxon>Pentapetalae</taxon>
        <taxon>rosids</taxon>
        <taxon>malvids</taxon>
        <taxon>Myrtales</taxon>
        <taxon>Melastomataceae</taxon>
        <taxon>Melastomatoideae</taxon>
        <taxon>Melastomateae</taxon>
        <taxon>Melastoma</taxon>
    </lineage>
</organism>
<protein>
    <submittedName>
        <fullName evidence="1">Uncharacterized protein</fullName>
    </submittedName>
</protein>